<feature type="binding site" evidence="9">
    <location>
        <begin position="40"/>
        <end position="44"/>
    </location>
    <ligand>
        <name>substrate</name>
    </ligand>
</feature>
<keyword evidence="2 9" id="KW-0479">Metal-binding</keyword>
<feature type="binding site" evidence="9">
    <location>
        <position position="311"/>
    </location>
    <ligand>
        <name>K(+)</name>
        <dbReference type="ChEBI" id="CHEBI:29103"/>
    </ligand>
</feature>
<feature type="binding site" evidence="9">
    <location>
        <position position="265"/>
    </location>
    <ligand>
        <name>K(+)</name>
        <dbReference type="ChEBI" id="CHEBI:29103"/>
    </ligand>
</feature>
<dbReference type="GO" id="GO:0005634">
    <property type="term" value="C:nucleus"/>
    <property type="evidence" value="ECO:0007669"/>
    <property type="project" value="UniProtKB-SubCell"/>
</dbReference>
<comment type="subunit">
    <text evidence="9">Homodimer.</text>
</comment>
<feature type="binding site" evidence="9">
    <location>
        <position position="302"/>
    </location>
    <ligand>
        <name>K(+)</name>
        <dbReference type="ChEBI" id="CHEBI:29103"/>
    </ligand>
</feature>
<dbReference type="Proteomes" id="UP001344447">
    <property type="component" value="Unassembled WGS sequence"/>
</dbReference>
<name>A0AAN7UAR5_9MYCE</name>
<evidence type="ECO:0000256" key="8">
    <source>
        <dbReference type="ARBA" id="ARBA00023277"/>
    </source>
</evidence>
<dbReference type="EC" id="2.7.1.15" evidence="9"/>
<keyword evidence="8 9" id="KW-0119">Carbohydrate metabolism</keyword>
<evidence type="ECO:0000256" key="4">
    <source>
        <dbReference type="ARBA" id="ARBA00022777"/>
    </source>
</evidence>
<dbReference type="HAMAP" id="MF_01987">
    <property type="entry name" value="Ribokinase"/>
    <property type="match status" value="1"/>
</dbReference>
<keyword evidence="12" id="KW-1185">Reference proteome</keyword>
<dbReference type="SUPFAM" id="SSF53613">
    <property type="entry name" value="Ribokinase-like"/>
    <property type="match status" value="1"/>
</dbReference>
<evidence type="ECO:0000259" key="10">
    <source>
        <dbReference type="Pfam" id="PF00294"/>
    </source>
</evidence>
<gene>
    <name evidence="11" type="ORF">RB653_005747</name>
</gene>
<dbReference type="Pfam" id="PF00294">
    <property type="entry name" value="PfkB"/>
    <property type="match status" value="1"/>
</dbReference>
<dbReference type="PRINTS" id="PR00990">
    <property type="entry name" value="RIBOKINASE"/>
</dbReference>
<dbReference type="PANTHER" id="PTHR10584">
    <property type="entry name" value="SUGAR KINASE"/>
    <property type="match status" value="1"/>
</dbReference>
<dbReference type="GO" id="GO:0046872">
    <property type="term" value="F:metal ion binding"/>
    <property type="evidence" value="ECO:0007669"/>
    <property type="project" value="UniProtKB-KW"/>
</dbReference>
<protein>
    <recommendedName>
        <fullName evidence="9">Ribokinase</fullName>
        <shortName evidence="9">RK</shortName>
        <ecNumber evidence="9">2.7.1.15</ecNumber>
    </recommendedName>
</protein>
<feature type="binding site" evidence="9">
    <location>
        <position position="307"/>
    </location>
    <ligand>
        <name>K(+)</name>
        <dbReference type="ChEBI" id="CHEBI:29103"/>
    </ligand>
</feature>
<dbReference type="InterPro" id="IPR029056">
    <property type="entry name" value="Ribokinase-like"/>
</dbReference>
<evidence type="ECO:0000256" key="3">
    <source>
        <dbReference type="ARBA" id="ARBA00022741"/>
    </source>
</evidence>
<comment type="catalytic activity">
    <reaction evidence="9">
        <text>D-ribose + ATP = D-ribose 5-phosphate + ADP + H(+)</text>
        <dbReference type="Rhea" id="RHEA:13697"/>
        <dbReference type="ChEBI" id="CHEBI:15378"/>
        <dbReference type="ChEBI" id="CHEBI:30616"/>
        <dbReference type="ChEBI" id="CHEBI:47013"/>
        <dbReference type="ChEBI" id="CHEBI:78346"/>
        <dbReference type="ChEBI" id="CHEBI:456216"/>
        <dbReference type="EC" id="2.7.1.15"/>
    </reaction>
</comment>
<keyword evidence="7 9" id="KW-0630">Potassium</keyword>
<feature type="binding site" evidence="9">
    <location>
        <position position="267"/>
    </location>
    <ligand>
        <name>K(+)</name>
        <dbReference type="ChEBI" id="CHEBI:29103"/>
    </ligand>
</feature>
<feature type="binding site" evidence="9">
    <location>
        <position position="188"/>
    </location>
    <ligand>
        <name>ATP</name>
        <dbReference type="ChEBI" id="CHEBI:30616"/>
    </ligand>
</feature>
<keyword evidence="5 9" id="KW-0067">ATP-binding</keyword>
<dbReference type="GO" id="GO:0019303">
    <property type="term" value="P:D-ribose catabolic process"/>
    <property type="evidence" value="ECO:0007669"/>
    <property type="project" value="UniProtKB-UniRule"/>
</dbReference>
<keyword evidence="9" id="KW-0963">Cytoplasm</keyword>
<dbReference type="GO" id="GO:0005524">
    <property type="term" value="F:ATP binding"/>
    <property type="evidence" value="ECO:0007669"/>
    <property type="project" value="UniProtKB-UniRule"/>
</dbReference>
<feature type="binding site" evidence="9">
    <location>
        <begin position="12"/>
        <end position="14"/>
    </location>
    <ligand>
        <name>substrate</name>
    </ligand>
</feature>
<keyword evidence="6 9" id="KW-0460">Magnesium</keyword>
<comment type="caution">
    <text evidence="9">Lacks conserved residue(s) required for the propagation of feature annotation.</text>
</comment>
<comment type="function">
    <text evidence="9">Catalyzes the phosphorylation of ribose at O-5 in a reaction requiring ATP and magnesium. The resulting D-ribose-5-phosphate can then be used either for sythesis of nucleotides, histidine, and tryptophan, or as a component of the pentose phosphate pathway.</text>
</comment>
<comment type="cofactor">
    <cofactor evidence="9">
        <name>Mg(2+)</name>
        <dbReference type="ChEBI" id="CHEBI:18420"/>
    </cofactor>
    <text evidence="9">Requires a divalent cation, most likely magnesium in vivo, as an electrophilic catalyst to aid phosphoryl group transfer. It is the chelate of the metal and the nucleotide that is the actual substrate.</text>
</comment>
<keyword evidence="1 9" id="KW-0808">Transferase</keyword>
<organism evidence="11 12">
    <name type="scientific">Dictyostelium firmibasis</name>
    <dbReference type="NCBI Taxonomy" id="79012"/>
    <lineage>
        <taxon>Eukaryota</taxon>
        <taxon>Amoebozoa</taxon>
        <taxon>Evosea</taxon>
        <taxon>Eumycetozoa</taxon>
        <taxon>Dictyostelia</taxon>
        <taxon>Dictyosteliales</taxon>
        <taxon>Dictyosteliaceae</taxon>
        <taxon>Dictyostelium</taxon>
    </lineage>
</organism>
<sequence length="319" mass="34821">MTNMITVVGASNWDTFIYVDKMPRIGETIKGRDLKVSYGGKAANQAVQAALLGSSCTLITKLGDDPSGVNTLKNFKDKNINCEYVSVVSNVPSGCATIIVDKNGDNNIIIIGGSNDLLNEKDIDNAKLQIQNSSLLLCQLEVSLNVTLSSLKVAKESNKCKTMLNLTPINNDPLVIEMLKFVDILIVNEIELIGLYNSNFNNNENNNEKEYNVNQLMEMCDKLIKKFENIENIIVTLGGNGQLLANKDNTKNCHIELKEKVNVVDTSGAGDSFIGSLAHYLVTENKSLKNSIESASKVASISVTRHGTQTSYPKANEIN</sequence>
<comment type="caution">
    <text evidence="11">The sequence shown here is derived from an EMBL/GenBank/DDBJ whole genome shotgun (WGS) entry which is preliminary data.</text>
</comment>
<evidence type="ECO:0000256" key="2">
    <source>
        <dbReference type="ARBA" id="ARBA00022723"/>
    </source>
</evidence>
<feature type="binding site" evidence="9">
    <location>
        <begin position="236"/>
        <end position="241"/>
    </location>
    <ligand>
        <name>ATP</name>
        <dbReference type="ChEBI" id="CHEBI:30616"/>
    </ligand>
</feature>
<evidence type="ECO:0000313" key="11">
    <source>
        <dbReference type="EMBL" id="KAK5584140.1"/>
    </source>
</evidence>
<feature type="binding site" evidence="9">
    <location>
        <position position="305"/>
    </location>
    <ligand>
        <name>K(+)</name>
        <dbReference type="ChEBI" id="CHEBI:29103"/>
    </ligand>
</feature>
<dbReference type="GO" id="GO:0004747">
    <property type="term" value="F:ribokinase activity"/>
    <property type="evidence" value="ECO:0007669"/>
    <property type="project" value="UniProtKB-UniRule"/>
</dbReference>
<evidence type="ECO:0000313" key="12">
    <source>
        <dbReference type="Proteomes" id="UP001344447"/>
    </source>
</evidence>
<comment type="similarity">
    <text evidence="9">Belongs to the carbohydrate kinase PfkB family. Ribokinase subfamily.</text>
</comment>
<feature type="binding site" evidence="9">
    <location>
        <position position="141"/>
    </location>
    <ligand>
        <name>substrate</name>
    </ligand>
</feature>
<dbReference type="InterPro" id="IPR002139">
    <property type="entry name" value="Ribo/fructo_kinase"/>
</dbReference>
<evidence type="ECO:0000256" key="1">
    <source>
        <dbReference type="ARBA" id="ARBA00022679"/>
    </source>
</evidence>
<dbReference type="EMBL" id="JAVFKY010000001">
    <property type="protein sequence ID" value="KAK5584140.1"/>
    <property type="molecule type" value="Genomic_DNA"/>
</dbReference>
<keyword evidence="9" id="KW-0539">Nucleus</keyword>
<dbReference type="GO" id="GO:0005737">
    <property type="term" value="C:cytoplasm"/>
    <property type="evidence" value="ECO:0007669"/>
    <property type="project" value="UniProtKB-SubCell"/>
</dbReference>
<feature type="domain" description="Carbohydrate kinase PfkB" evidence="10">
    <location>
        <begin position="4"/>
        <end position="314"/>
    </location>
</feature>
<dbReference type="PANTHER" id="PTHR10584:SF166">
    <property type="entry name" value="RIBOKINASE"/>
    <property type="match status" value="1"/>
</dbReference>
<dbReference type="InterPro" id="IPR011877">
    <property type="entry name" value="Ribokinase"/>
</dbReference>
<evidence type="ECO:0000256" key="5">
    <source>
        <dbReference type="ARBA" id="ARBA00022840"/>
    </source>
</evidence>
<reference evidence="11 12" key="1">
    <citation type="submission" date="2023-11" db="EMBL/GenBank/DDBJ databases">
        <title>Dfirmibasis_genome.</title>
        <authorList>
            <person name="Edelbroek B."/>
            <person name="Kjellin J."/>
            <person name="Jerlstrom-Hultqvist J."/>
            <person name="Soderbom F."/>
        </authorList>
    </citation>
    <scope>NUCLEOTIDE SEQUENCE [LARGE SCALE GENOMIC DNA]</scope>
    <source>
        <strain evidence="11 12">TNS-C-14</strain>
    </source>
</reference>
<dbReference type="AlphaFoldDB" id="A0AAN7UAR5"/>
<feature type="binding site" evidence="9">
    <location>
        <begin position="270"/>
        <end position="271"/>
    </location>
    <ligand>
        <name>ATP</name>
        <dbReference type="ChEBI" id="CHEBI:30616"/>
    </ligand>
</feature>
<feature type="active site" description="Proton acceptor" evidence="9">
    <location>
        <position position="271"/>
    </location>
</feature>
<comment type="pathway">
    <text evidence="9">Carbohydrate metabolism; D-ribose degradation; D-ribose 5-phosphate from beta-D-ribopyranose: step 2/2.</text>
</comment>
<keyword evidence="3 9" id="KW-0547">Nucleotide-binding</keyword>
<accession>A0AAN7UAR5</accession>
<dbReference type="CDD" id="cd01174">
    <property type="entry name" value="ribokinase"/>
    <property type="match status" value="1"/>
</dbReference>
<dbReference type="InterPro" id="IPR011611">
    <property type="entry name" value="PfkB_dom"/>
</dbReference>
<comment type="activity regulation">
    <text evidence="9">Activated by a monovalent cation that binds near, but not in, the active site. The most likely occupant of the site in vivo is potassium. Ion binding induces a conformational change that may alter substrate affinity.</text>
</comment>
<proteinExistence type="inferred from homology"/>
<comment type="subcellular location">
    <subcellularLocation>
        <location evidence="9">Cytoplasm</location>
    </subcellularLocation>
    <subcellularLocation>
        <location evidence="9">Nucleus</location>
    </subcellularLocation>
</comment>
<feature type="binding site" evidence="9">
    <location>
        <position position="271"/>
    </location>
    <ligand>
        <name>substrate</name>
    </ligand>
</feature>
<dbReference type="Gene3D" id="3.40.1190.20">
    <property type="match status" value="1"/>
</dbReference>
<evidence type="ECO:0000256" key="9">
    <source>
        <dbReference type="HAMAP-Rule" id="MF_03215"/>
    </source>
</evidence>
<keyword evidence="4 9" id="KW-0418">Kinase</keyword>
<evidence type="ECO:0000256" key="7">
    <source>
        <dbReference type="ARBA" id="ARBA00022958"/>
    </source>
</evidence>
<evidence type="ECO:0000256" key="6">
    <source>
        <dbReference type="ARBA" id="ARBA00022842"/>
    </source>
</evidence>